<name>A0A6I3SAN2_9BURK</name>
<dbReference type="AlphaFoldDB" id="A0A6I3SAN2"/>
<proteinExistence type="predicted"/>
<sequence>MSNAISVELAEFLVSAADESSGEIGIDASYSGRCMYGQTCLGLTFENIQSAFGLFESLRYFGSSNFVNLTHELADFLAGCSKDGYGYGEILYNTSKSWPAEVLLPKD</sequence>
<comment type="caution">
    <text evidence="1">The sequence shown here is derived from an EMBL/GenBank/DDBJ whole genome shotgun (WGS) entry which is preliminary data.</text>
</comment>
<gene>
    <name evidence="1" type="ORF">GMD42_07050</name>
</gene>
<protein>
    <submittedName>
        <fullName evidence="1">Uncharacterized protein</fullName>
    </submittedName>
</protein>
<dbReference type="EMBL" id="WNCL01000017">
    <property type="protein sequence ID" value="MTU43379.1"/>
    <property type="molecule type" value="Genomic_DNA"/>
</dbReference>
<accession>A0A6I3SAN2</accession>
<reference evidence="1 2" key="1">
    <citation type="journal article" date="2019" name="Nat. Med.">
        <title>A library of human gut bacterial isolates paired with longitudinal multiomics data enables mechanistic microbiome research.</title>
        <authorList>
            <person name="Poyet M."/>
            <person name="Groussin M."/>
            <person name="Gibbons S.M."/>
            <person name="Avila-Pacheco J."/>
            <person name="Jiang X."/>
            <person name="Kearney S.M."/>
            <person name="Perrotta A.R."/>
            <person name="Berdy B."/>
            <person name="Zhao S."/>
            <person name="Lieberman T.D."/>
            <person name="Swanson P.K."/>
            <person name="Smith M."/>
            <person name="Roesemann S."/>
            <person name="Alexander J.E."/>
            <person name="Rich S.A."/>
            <person name="Livny J."/>
            <person name="Vlamakis H."/>
            <person name="Clish C."/>
            <person name="Bullock K."/>
            <person name="Deik A."/>
            <person name="Scott J."/>
            <person name="Pierce K.A."/>
            <person name="Xavier R.J."/>
            <person name="Alm E.J."/>
        </authorList>
    </citation>
    <scope>NUCLEOTIDE SEQUENCE [LARGE SCALE GENOMIC DNA]</scope>
    <source>
        <strain evidence="1 2">BIOML-A2</strain>
    </source>
</reference>
<evidence type="ECO:0000313" key="1">
    <source>
        <dbReference type="EMBL" id="MTU43379.1"/>
    </source>
</evidence>
<dbReference type="Proteomes" id="UP000462362">
    <property type="component" value="Unassembled WGS sequence"/>
</dbReference>
<dbReference type="RefSeq" id="WP_149879537.1">
    <property type="nucleotide sequence ID" value="NZ_WNCA01000017.1"/>
</dbReference>
<organism evidence="1 2">
    <name type="scientific">Parasutterella excrementihominis</name>
    <dbReference type="NCBI Taxonomy" id="487175"/>
    <lineage>
        <taxon>Bacteria</taxon>
        <taxon>Pseudomonadati</taxon>
        <taxon>Pseudomonadota</taxon>
        <taxon>Betaproteobacteria</taxon>
        <taxon>Burkholderiales</taxon>
        <taxon>Sutterellaceae</taxon>
        <taxon>Parasutterella</taxon>
    </lineage>
</organism>
<evidence type="ECO:0000313" key="2">
    <source>
        <dbReference type="Proteomes" id="UP000462362"/>
    </source>
</evidence>